<reference evidence="1" key="1">
    <citation type="journal article" date="2014" name="Front. Microbiol.">
        <title>High frequency of phylogenetically diverse reductive dehalogenase-homologous genes in deep subseafloor sedimentary metagenomes.</title>
        <authorList>
            <person name="Kawai M."/>
            <person name="Futagami T."/>
            <person name="Toyoda A."/>
            <person name="Takaki Y."/>
            <person name="Nishi S."/>
            <person name="Hori S."/>
            <person name="Arai W."/>
            <person name="Tsubouchi T."/>
            <person name="Morono Y."/>
            <person name="Uchiyama I."/>
            <person name="Ito T."/>
            <person name="Fujiyama A."/>
            <person name="Inagaki F."/>
            <person name="Takami H."/>
        </authorList>
    </citation>
    <scope>NUCLEOTIDE SEQUENCE</scope>
    <source>
        <strain evidence="1">Expedition CK06-06</strain>
    </source>
</reference>
<proteinExistence type="predicted"/>
<feature type="non-terminal residue" evidence="1">
    <location>
        <position position="1"/>
    </location>
</feature>
<protein>
    <submittedName>
        <fullName evidence="1">Uncharacterized protein</fullName>
    </submittedName>
</protein>
<name>X1NMW6_9ZZZZ</name>
<feature type="non-terminal residue" evidence="1">
    <location>
        <position position="53"/>
    </location>
</feature>
<organism evidence="1">
    <name type="scientific">marine sediment metagenome</name>
    <dbReference type="NCBI Taxonomy" id="412755"/>
    <lineage>
        <taxon>unclassified sequences</taxon>
        <taxon>metagenomes</taxon>
        <taxon>ecological metagenomes</taxon>
    </lineage>
</organism>
<sequence length="53" mass="6174">RFDADGYAKPLLLKLIIEDLEKKNLNNRQIKSTLTGYFEDMYLCFKEMSSVLG</sequence>
<dbReference type="EMBL" id="BARV01014396">
    <property type="protein sequence ID" value="GAI31551.1"/>
    <property type="molecule type" value="Genomic_DNA"/>
</dbReference>
<dbReference type="AlphaFoldDB" id="X1NMW6"/>
<gene>
    <name evidence="1" type="ORF">S06H3_25168</name>
</gene>
<evidence type="ECO:0000313" key="1">
    <source>
        <dbReference type="EMBL" id="GAI31551.1"/>
    </source>
</evidence>
<comment type="caution">
    <text evidence="1">The sequence shown here is derived from an EMBL/GenBank/DDBJ whole genome shotgun (WGS) entry which is preliminary data.</text>
</comment>
<accession>X1NMW6</accession>